<keyword evidence="3" id="KW-1185">Reference proteome</keyword>
<dbReference type="OrthoDB" id="6776070at2759"/>
<feature type="compositionally biased region" description="Polar residues" evidence="1">
    <location>
        <begin position="294"/>
        <end position="305"/>
    </location>
</feature>
<feature type="compositionally biased region" description="Low complexity" evidence="1">
    <location>
        <begin position="279"/>
        <end position="293"/>
    </location>
</feature>
<dbReference type="OMA" id="CHTSINT"/>
<evidence type="ECO:0000259" key="2">
    <source>
        <dbReference type="PROSITE" id="PS51029"/>
    </source>
</evidence>
<dbReference type="SMART" id="SM00595">
    <property type="entry name" value="MADF"/>
    <property type="match status" value="1"/>
</dbReference>
<proteinExistence type="predicted"/>
<protein>
    <submittedName>
        <fullName evidence="4">Uncharacterized protein LOC113398195 isoform X1</fullName>
    </submittedName>
</protein>
<dbReference type="InterPro" id="IPR006578">
    <property type="entry name" value="MADF-dom"/>
</dbReference>
<feature type="region of interest" description="Disordered" evidence="1">
    <location>
        <begin position="246"/>
        <end position="305"/>
    </location>
</feature>
<dbReference type="AlphaFoldDB" id="A0A8B8I6H7"/>
<dbReference type="RefSeq" id="XP_026492595.2">
    <property type="nucleotide sequence ID" value="XM_026636810.2"/>
</dbReference>
<evidence type="ECO:0000313" key="4">
    <source>
        <dbReference type="RefSeq" id="XP_026492595.2"/>
    </source>
</evidence>
<name>A0A8B8I6H7_VANTA</name>
<sequence>MSSHVSMEWKTDTIFQFLNLYQKEPSLWNTTSMEHKNKDDTYDAWNRIKQQLGDRNIPIKEIKRKRDNLMSTYRRLRGKVEKSRLTAGEEEIYKPDWPFYNFMATFLDDMYNPRKLPCPDVSISSITTFIKDDSNSEFNEEECFKKETVTAPKTPKRRKIQSSDNHKIEDSDCLKQVNKKNDPDLEECILYTQLLCKKLRTLKESTREIAMLEIDRYIYNLKQQEKSNLVLVPPTLMPVEGQYSPRYHLSPRSEYSSVSQQSPEYKPEFSINLSPYPINSSHQQSEEQSNESQPTSGSENSHLPS</sequence>
<accession>A0A8B8I6H7</accession>
<feature type="domain" description="MADF" evidence="2">
    <location>
        <begin position="16"/>
        <end position="111"/>
    </location>
</feature>
<reference evidence="4" key="2">
    <citation type="submission" date="2025-08" db="UniProtKB">
        <authorList>
            <consortium name="RefSeq"/>
        </authorList>
    </citation>
    <scope>IDENTIFICATION</scope>
    <source>
        <tissue evidence="4">Whole body</tissue>
    </source>
</reference>
<dbReference type="PROSITE" id="PS51029">
    <property type="entry name" value="MADF"/>
    <property type="match status" value="1"/>
</dbReference>
<evidence type="ECO:0000256" key="1">
    <source>
        <dbReference type="SAM" id="MobiDB-lite"/>
    </source>
</evidence>
<gene>
    <name evidence="4" type="primary">LOC113398195</name>
</gene>
<dbReference type="PANTHER" id="PTHR21505">
    <property type="entry name" value="MADF DOMAIN-CONTAINING PROTEIN-RELATED"/>
    <property type="match status" value="1"/>
</dbReference>
<dbReference type="Proteomes" id="UP001652626">
    <property type="component" value="Chromosome 2"/>
</dbReference>
<dbReference type="PANTHER" id="PTHR21505:SF12">
    <property type="entry name" value="MADF DOMAIN-CONTAINING PROTEIN-RELATED"/>
    <property type="match status" value="1"/>
</dbReference>
<evidence type="ECO:0000313" key="3">
    <source>
        <dbReference type="Proteomes" id="UP001652626"/>
    </source>
</evidence>
<dbReference type="Pfam" id="PF10545">
    <property type="entry name" value="MADF_DNA_bdg"/>
    <property type="match status" value="1"/>
</dbReference>
<reference evidence="3" key="1">
    <citation type="submission" date="2025-05" db="UniProtKB">
        <authorList>
            <consortium name="RefSeq"/>
        </authorList>
    </citation>
    <scope>NUCLEOTIDE SEQUENCE [LARGE SCALE GENOMIC DNA]</scope>
</reference>
<feature type="compositionally biased region" description="Polar residues" evidence="1">
    <location>
        <begin position="253"/>
        <end position="263"/>
    </location>
</feature>
<dbReference type="GeneID" id="113398195"/>
<organism evidence="3 4">
    <name type="scientific">Vanessa tameamea</name>
    <name type="common">Kamehameha butterfly</name>
    <dbReference type="NCBI Taxonomy" id="334116"/>
    <lineage>
        <taxon>Eukaryota</taxon>
        <taxon>Metazoa</taxon>
        <taxon>Ecdysozoa</taxon>
        <taxon>Arthropoda</taxon>
        <taxon>Hexapoda</taxon>
        <taxon>Insecta</taxon>
        <taxon>Pterygota</taxon>
        <taxon>Neoptera</taxon>
        <taxon>Endopterygota</taxon>
        <taxon>Lepidoptera</taxon>
        <taxon>Glossata</taxon>
        <taxon>Ditrysia</taxon>
        <taxon>Papilionoidea</taxon>
        <taxon>Nymphalidae</taxon>
        <taxon>Nymphalinae</taxon>
        <taxon>Vanessa</taxon>
    </lineage>
</organism>